<dbReference type="Proteomes" id="UP001500101">
    <property type="component" value="Unassembled WGS sequence"/>
</dbReference>
<sequence>MIHTERLILTPIATEYRLDLFEMDSNPAVHKYIYNQPVKSISEVDEYIKAIRQQYLTFNTGRLAVLNKSTNECVGWCGIKYIDFQMNNHINFYELGYRFKESAWGKGYAFESSLAVIKHAFETFAIASIFATTHPDNTASRVVLEKLGFQFVEQFEEETIDSTWYCLDKATFKAKFDN</sequence>
<name>A0ABP7YTK2_9SPHI</name>
<reference evidence="3" key="1">
    <citation type="journal article" date="2019" name="Int. J. Syst. Evol. Microbiol.">
        <title>The Global Catalogue of Microorganisms (GCM) 10K type strain sequencing project: providing services to taxonomists for standard genome sequencing and annotation.</title>
        <authorList>
            <consortium name="The Broad Institute Genomics Platform"/>
            <consortium name="The Broad Institute Genome Sequencing Center for Infectious Disease"/>
            <person name="Wu L."/>
            <person name="Ma J."/>
        </authorList>
    </citation>
    <scope>NUCLEOTIDE SEQUENCE [LARGE SCALE GENOMIC DNA]</scope>
    <source>
        <strain evidence="3">JCM 16704</strain>
    </source>
</reference>
<dbReference type="Gene3D" id="3.40.630.30">
    <property type="match status" value="1"/>
</dbReference>
<dbReference type="PANTHER" id="PTHR43792:SF16">
    <property type="entry name" value="N-ACETYLTRANSFERASE DOMAIN-CONTAINING PROTEIN"/>
    <property type="match status" value="1"/>
</dbReference>
<protein>
    <submittedName>
        <fullName evidence="2">GNAT family protein</fullName>
    </submittedName>
</protein>
<dbReference type="InterPro" id="IPR000182">
    <property type="entry name" value="GNAT_dom"/>
</dbReference>
<proteinExistence type="predicted"/>
<evidence type="ECO:0000259" key="1">
    <source>
        <dbReference type="PROSITE" id="PS51186"/>
    </source>
</evidence>
<comment type="caution">
    <text evidence="2">The sequence shown here is derived from an EMBL/GenBank/DDBJ whole genome shotgun (WGS) entry which is preliminary data.</text>
</comment>
<feature type="domain" description="N-acetyltransferase" evidence="1">
    <location>
        <begin position="7"/>
        <end position="170"/>
    </location>
</feature>
<dbReference type="PROSITE" id="PS51186">
    <property type="entry name" value="GNAT"/>
    <property type="match status" value="1"/>
</dbReference>
<accession>A0ABP7YTK2</accession>
<gene>
    <name evidence="2" type="ORF">GCM10022216_20050</name>
</gene>
<dbReference type="InterPro" id="IPR016181">
    <property type="entry name" value="Acyl_CoA_acyltransferase"/>
</dbReference>
<dbReference type="Pfam" id="PF13302">
    <property type="entry name" value="Acetyltransf_3"/>
    <property type="match status" value="1"/>
</dbReference>
<dbReference type="RefSeq" id="WP_344674568.1">
    <property type="nucleotide sequence ID" value="NZ_BAAAZI010000008.1"/>
</dbReference>
<evidence type="ECO:0000313" key="3">
    <source>
        <dbReference type="Proteomes" id="UP001500101"/>
    </source>
</evidence>
<dbReference type="EMBL" id="BAAAZI010000008">
    <property type="protein sequence ID" value="GAA4140733.1"/>
    <property type="molecule type" value="Genomic_DNA"/>
</dbReference>
<organism evidence="2 3">
    <name type="scientific">Sphingobacterium kyonggiense</name>
    <dbReference type="NCBI Taxonomy" id="714075"/>
    <lineage>
        <taxon>Bacteria</taxon>
        <taxon>Pseudomonadati</taxon>
        <taxon>Bacteroidota</taxon>
        <taxon>Sphingobacteriia</taxon>
        <taxon>Sphingobacteriales</taxon>
        <taxon>Sphingobacteriaceae</taxon>
        <taxon>Sphingobacterium</taxon>
    </lineage>
</organism>
<dbReference type="InterPro" id="IPR051531">
    <property type="entry name" value="N-acetyltransferase"/>
</dbReference>
<dbReference type="PANTHER" id="PTHR43792">
    <property type="entry name" value="GNAT FAMILY, PUTATIVE (AFU_ORTHOLOGUE AFUA_3G00765)-RELATED-RELATED"/>
    <property type="match status" value="1"/>
</dbReference>
<evidence type="ECO:0000313" key="2">
    <source>
        <dbReference type="EMBL" id="GAA4140733.1"/>
    </source>
</evidence>
<keyword evidence="3" id="KW-1185">Reference proteome</keyword>
<dbReference type="SUPFAM" id="SSF55729">
    <property type="entry name" value="Acyl-CoA N-acyltransferases (Nat)"/>
    <property type="match status" value="1"/>
</dbReference>